<protein>
    <submittedName>
        <fullName evidence="1">Isomerase</fullName>
    </submittedName>
</protein>
<dbReference type="PANTHER" id="PTHR37950">
    <property type="entry name" value="4-HYDROXYPHENYLACETATE CATABOLISM PROTEIN"/>
    <property type="match status" value="1"/>
</dbReference>
<gene>
    <name evidence="1" type="ORF">JS756_25310</name>
</gene>
<organism evidence="1 2">
    <name type="scientific">Streptomyces actuosus</name>
    <dbReference type="NCBI Taxonomy" id="1885"/>
    <lineage>
        <taxon>Bacteria</taxon>
        <taxon>Bacillati</taxon>
        <taxon>Actinomycetota</taxon>
        <taxon>Actinomycetes</taxon>
        <taxon>Kitasatosporales</taxon>
        <taxon>Streptomycetaceae</taxon>
        <taxon>Streptomyces</taxon>
    </lineage>
</organism>
<keyword evidence="2" id="KW-1185">Reference proteome</keyword>
<keyword evidence="1" id="KW-0413">Isomerase</keyword>
<dbReference type="Proteomes" id="UP000788262">
    <property type="component" value="Unassembled WGS sequence"/>
</dbReference>
<proteinExistence type="predicted"/>
<accession>A0ABS2VW58</accession>
<comment type="caution">
    <text evidence="1">The sequence shown here is derived from an EMBL/GenBank/DDBJ whole genome shotgun (WGS) entry which is preliminary data.</text>
</comment>
<name>A0ABS2VW58_STRAS</name>
<dbReference type="EMBL" id="JAFFZS010000024">
    <property type="protein sequence ID" value="MBN0047367.1"/>
    <property type="molecule type" value="Genomic_DNA"/>
</dbReference>
<dbReference type="InterPro" id="IPR004220">
    <property type="entry name" value="5-COMe_2-OHmuconate_Isoase"/>
</dbReference>
<evidence type="ECO:0000313" key="1">
    <source>
        <dbReference type="EMBL" id="MBN0047367.1"/>
    </source>
</evidence>
<dbReference type="PANTHER" id="PTHR37950:SF1">
    <property type="entry name" value="4-HYDROXYPHENYLACETATE CATABOLISM PROTEIN"/>
    <property type="match status" value="1"/>
</dbReference>
<dbReference type="GO" id="GO:0016853">
    <property type="term" value="F:isomerase activity"/>
    <property type="evidence" value="ECO:0007669"/>
    <property type="project" value="UniProtKB-KW"/>
</dbReference>
<dbReference type="RefSeq" id="WP_205385499.1">
    <property type="nucleotide sequence ID" value="NZ_JAFFZS010000024.1"/>
</dbReference>
<evidence type="ECO:0000313" key="2">
    <source>
        <dbReference type="Proteomes" id="UP000788262"/>
    </source>
</evidence>
<dbReference type="InterPro" id="IPR014347">
    <property type="entry name" value="Tautomerase/MIF_sf"/>
</dbReference>
<dbReference type="Pfam" id="PF02962">
    <property type="entry name" value="CHMI"/>
    <property type="match status" value="1"/>
</dbReference>
<dbReference type="Gene3D" id="3.30.429.10">
    <property type="entry name" value="Macrophage Migration Inhibitory Factor"/>
    <property type="match status" value="1"/>
</dbReference>
<sequence length="122" mass="13645">MPQITVDYSTRLDFSDSLDVQGFARALHETVVEIAAATPEACKTQFREGYSAYGYEDMEDASHALVHVTIGLLSGRSEETKAKLSEAVLELLREHVAQEDGLTLHASVEVRELDPSYRKFER</sequence>
<dbReference type="SUPFAM" id="SSF55331">
    <property type="entry name" value="Tautomerase/MIF"/>
    <property type="match status" value="1"/>
</dbReference>
<reference evidence="1 2" key="1">
    <citation type="submission" date="2021-02" db="EMBL/GenBank/DDBJ databases">
        <title>Whole genome sequencing of Streptomyces actuosus VRA1.</title>
        <authorList>
            <person name="Sen G."/>
            <person name="Sen A."/>
        </authorList>
    </citation>
    <scope>NUCLEOTIDE SEQUENCE [LARGE SCALE GENOMIC DNA]</scope>
    <source>
        <strain evidence="1 2">VRA1</strain>
    </source>
</reference>